<feature type="binding site" evidence="8">
    <location>
        <position position="130"/>
    </location>
    <ligand>
        <name>Zn(2+)</name>
        <dbReference type="ChEBI" id="CHEBI:29105"/>
        <note>structural</note>
    </ligand>
</feature>
<feature type="binding site" evidence="8">
    <location>
        <position position="92"/>
    </location>
    <ligand>
        <name>AMP</name>
        <dbReference type="ChEBI" id="CHEBI:456215"/>
    </ligand>
</feature>
<feature type="binding site" evidence="8">
    <location>
        <position position="127"/>
    </location>
    <ligand>
        <name>ATP</name>
        <dbReference type="ChEBI" id="CHEBI:30616"/>
    </ligand>
</feature>
<feature type="binding site" evidence="8">
    <location>
        <position position="36"/>
    </location>
    <ligand>
        <name>AMP</name>
        <dbReference type="ChEBI" id="CHEBI:456215"/>
    </ligand>
</feature>
<dbReference type="GO" id="GO:0044209">
    <property type="term" value="P:AMP salvage"/>
    <property type="evidence" value="ECO:0007669"/>
    <property type="project" value="UniProtKB-UniRule"/>
</dbReference>
<dbReference type="InterPro" id="IPR006259">
    <property type="entry name" value="Adenyl_kin_sub"/>
</dbReference>
<dbReference type="NCBIfam" id="NF001380">
    <property type="entry name" value="PRK00279.1-2"/>
    <property type="match status" value="1"/>
</dbReference>
<evidence type="ECO:0000313" key="13">
    <source>
        <dbReference type="Proteomes" id="UP000033115"/>
    </source>
</evidence>
<evidence type="ECO:0000259" key="11">
    <source>
        <dbReference type="Pfam" id="PF05191"/>
    </source>
</evidence>
<dbReference type="KEGG" id="csq:CSCA_4307"/>
<dbReference type="InterPro" id="IPR033690">
    <property type="entry name" value="Adenylat_kinase_CS"/>
</dbReference>
<feature type="binding site" evidence="8">
    <location>
        <begin position="85"/>
        <end position="88"/>
    </location>
    <ligand>
        <name>AMP</name>
        <dbReference type="ChEBI" id="CHEBI:456215"/>
    </ligand>
</feature>
<dbReference type="EMBL" id="CP009933">
    <property type="protein sequence ID" value="AKA71432.1"/>
    <property type="molecule type" value="Genomic_DNA"/>
</dbReference>
<evidence type="ECO:0000256" key="6">
    <source>
        <dbReference type="ARBA" id="ARBA00022833"/>
    </source>
</evidence>
<keyword evidence="13" id="KW-1185">Reference proteome</keyword>
<comment type="function">
    <text evidence="8">Catalyzes the reversible transfer of the terminal phosphate group between ATP and AMP. Plays an important role in cellular energy homeostasis and in adenine nucleotide metabolism.</text>
</comment>
<dbReference type="STRING" id="1548.CSCA_4307"/>
<sequence length="217" mass="24042">MKIILLGPPGAGKGTQAKLISEKFSIPHISTGDIFRKNISEKTPLGIEAKTYMDNGKLVPDEVTIGIVNDRLMEEDCKNGFLLDGFPRTVKQAEALDSFLNDNEQKINTALLIDVPKEFILERMTGRRVCSKCGASYHIKFNPSKVEGKCDACDGALIQRKDDTEATVKERLDVYDRQTQPLIQYYKDQNILSAVEGTGEITKVFDKICNVLGAVGK</sequence>
<feature type="binding site" evidence="8">
    <location>
        <position position="160"/>
    </location>
    <ligand>
        <name>AMP</name>
        <dbReference type="ChEBI" id="CHEBI:456215"/>
    </ligand>
</feature>
<evidence type="ECO:0000256" key="5">
    <source>
        <dbReference type="ARBA" id="ARBA00022777"/>
    </source>
</evidence>
<dbReference type="InterPro" id="IPR007862">
    <property type="entry name" value="Adenylate_kinase_lid-dom"/>
</dbReference>
<feature type="binding site" evidence="8">
    <location>
        <begin position="57"/>
        <end position="59"/>
    </location>
    <ligand>
        <name>AMP</name>
        <dbReference type="ChEBI" id="CHEBI:456215"/>
    </ligand>
</feature>
<keyword evidence="5 8" id="KW-0418">Kinase</keyword>
<dbReference type="NCBIfam" id="NF001381">
    <property type="entry name" value="PRK00279.1-3"/>
    <property type="match status" value="1"/>
</dbReference>
<dbReference type="PROSITE" id="PS00113">
    <property type="entry name" value="ADENYLATE_KINASE"/>
    <property type="match status" value="1"/>
</dbReference>
<dbReference type="PRINTS" id="PR00094">
    <property type="entry name" value="ADENYLTKNASE"/>
</dbReference>
<dbReference type="UniPathway" id="UPA00588">
    <property type="reaction ID" value="UER00649"/>
</dbReference>
<evidence type="ECO:0000256" key="9">
    <source>
        <dbReference type="RuleBase" id="RU003330"/>
    </source>
</evidence>
<feature type="domain" description="Adenylate kinase active site lid" evidence="11">
    <location>
        <begin position="127"/>
        <end position="162"/>
    </location>
</feature>
<comment type="pathway">
    <text evidence="8">Purine metabolism; AMP biosynthesis via salvage pathway; AMP from ADP: step 1/1.</text>
</comment>
<dbReference type="Proteomes" id="UP000033115">
    <property type="component" value="Chromosome"/>
</dbReference>
<keyword evidence="1 8" id="KW-0808">Transferase</keyword>
<evidence type="ECO:0000256" key="7">
    <source>
        <dbReference type="ARBA" id="ARBA00022840"/>
    </source>
</evidence>
<keyword evidence="7 8" id="KW-0067">ATP-binding</keyword>
<evidence type="ECO:0000256" key="1">
    <source>
        <dbReference type="ARBA" id="ARBA00022679"/>
    </source>
</evidence>
<dbReference type="AlphaFoldDB" id="A0A0E3M8E6"/>
<evidence type="ECO:0000256" key="3">
    <source>
        <dbReference type="ARBA" id="ARBA00022727"/>
    </source>
</evidence>
<feature type="region of interest" description="NMP" evidence="8">
    <location>
        <begin position="30"/>
        <end position="59"/>
    </location>
</feature>
<comment type="domain">
    <text evidence="8">Consists of three domains, a large central CORE domain and two small peripheral domains, NMPbind and LID, which undergo movements during catalysis. The LID domain closes over the site of phosphoryl transfer upon ATP binding. Assembling and dissambling the active center during each catalytic cycle provides an effective means to prevent ATP hydrolysis. Some bacteria have evolved a zinc-coordinating structure that stabilizes the LID domain.</text>
</comment>
<dbReference type="NCBIfam" id="NF011100">
    <property type="entry name" value="PRK14527.1"/>
    <property type="match status" value="1"/>
</dbReference>
<feature type="binding site" evidence="8">
    <location>
        <position position="171"/>
    </location>
    <ligand>
        <name>AMP</name>
        <dbReference type="ChEBI" id="CHEBI:456215"/>
    </ligand>
</feature>
<dbReference type="InterPro" id="IPR027417">
    <property type="entry name" value="P-loop_NTPase"/>
</dbReference>
<keyword evidence="2 8" id="KW-0479">Metal-binding</keyword>
<evidence type="ECO:0000256" key="8">
    <source>
        <dbReference type="HAMAP-Rule" id="MF_00235"/>
    </source>
</evidence>
<feature type="binding site" evidence="8">
    <location>
        <begin position="10"/>
        <end position="15"/>
    </location>
    <ligand>
        <name>ATP</name>
        <dbReference type="ChEBI" id="CHEBI:30616"/>
    </ligand>
</feature>
<accession>A0A0E3M8E6</accession>
<comment type="subunit">
    <text evidence="8 10">Monomer.</text>
</comment>
<comment type="similarity">
    <text evidence="8 9">Belongs to the adenylate kinase family.</text>
</comment>
<keyword evidence="8" id="KW-0963">Cytoplasm</keyword>
<dbReference type="Pfam" id="PF05191">
    <property type="entry name" value="ADK_lid"/>
    <property type="match status" value="1"/>
</dbReference>
<dbReference type="InterPro" id="IPR000850">
    <property type="entry name" value="Adenylat/UMP-CMP_kin"/>
</dbReference>
<comment type="subcellular location">
    <subcellularLocation>
        <location evidence="8 10">Cytoplasm</location>
    </subcellularLocation>
</comment>
<dbReference type="GO" id="GO:0005737">
    <property type="term" value="C:cytoplasm"/>
    <property type="evidence" value="ECO:0007669"/>
    <property type="project" value="UniProtKB-SubCell"/>
</dbReference>
<evidence type="ECO:0000256" key="4">
    <source>
        <dbReference type="ARBA" id="ARBA00022741"/>
    </source>
</evidence>
<dbReference type="NCBIfam" id="TIGR01351">
    <property type="entry name" value="adk"/>
    <property type="match status" value="1"/>
</dbReference>
<dbReference type="SUPFAM" id="SSF52540">
    <property type="entry name" value="P-loop containing nucleoside triphosphate hydrolases"/>
    <property type="match status" value="1"/>
</dbReference>
<evidence type="ECO:0000313" key="12">
    <source>
        <dbReference type="EMBL" id="AKA71432.1"/>
    </source>
</evidence>
<feature type="binding site" evidence="8">
    <location>
        <position position="133"/>
    </location>
    <ligand>
        <name>Zn(2+)</name>
        <dbReference type="ChEBI" id="CHEBI:29105"/>
        <note>structural</note>
    </ligand>
</feature>
<feature type="binding site" evidence="8">
    <location>
        <begin position="136"/>
        <end position="137"/>
    </location>
    <ligand>
        <name>ATP</name>
        <dbReference type="ChEBI" id="CHEBI:30616"/>
    </ligand>
</feature>
<reference evidence="12 13" key="1">
    <citation type="journal article" date="2015" name="J. Biotechnol.">
        <title>Complete genome sequence of a malodorant-producing acetogen, Clostridium scatologenes ATCC 25775(T).</title>
        <authorList>
            <person name="Zhu Z."/>
            <person name="Guo T."/>
            <person name="Zheng H."/>
            <person name="Song T."/>
            <person name="Ouyang P."/>
            <person name="Xie J."/>
        </authorList>
    </citation>
    <scope>NUCLEOTIDE SEQUENCE [LARGE SCALE GENOMIC DNA]</scope>
    <source>
        <strain evidence="12 13">ATCC 25775</strain>
    </source>
</reference>
<keyword evidence="4 8" id="KW-0547">Nucleotide-binding</keyword>
<organism evidence="12 13">
    <name type="scientific">Clostridium scatologenes</name>
    <dbReference type="NCBI Taxonomy" id="1548"/>
    <lineage>
        <taxon>Bacteria</taxon>
        <taxon>Bacillati</taxon>
        <taxon>Bacillota</taxon>
        <taxon>Clostridia</taxon>
        <taxon>Eubacteriales</taxon>
        <taxon>Clostridiaceae</taxon>
        <taxon>Clostridium</taxon>
    </lineage>
</organism>
<dbReference type="Pfam" id="PF00406">
    <property type="entry name" value="ADK"/>
    <property type="match status" value="1"/>
</dbReference>
<feature type="binding site" evidence="8">
    <location>
        <position position="31"/>
    </location>
    <ligand>
        <name>AMP</name>
        <dbReference type="ChEBI" id="CHEBI:456215"/>
    </ligand>
</feature>
<feature type="binding site" evidence="8">
    <location>
        <position position="150"/>
    </location>
    <ligand>
        <name>Zn(2+)</name>
        <dbReference type="ChEBI" id="CHEBI:29105"/>
        <note>structural</note>
    </ligand>
</feature>
<dbReference type="CDD" id="cd01428">
    <property type="entry name" value="ADK"/>
    <property type="match status" value="1"/>
</dbReference>
<dbReference type="RefSeq" id="WP_029160306.1">
    <property type="nucleotide sequence ID" value="NZ_CP009933.1"/>
</dbReference>
<gene>
    <name evidence="8" type="primary">adk</name>
    <name evidence="12" type="ORF">CSCA_4307</name>
</gene>
<protein>
    <recommendedName>
        <fullName evidence="8 10">Adenylate kinase</fullName>
        <shortName evidence="8">AK</shortName>
        <ecNumber evidence="8 10">2.7.4.3</ecNumber>
    </recommendedName>
    <alternativeName>
        <fullName evidence="8">ATP-AMP transphosphorylase</fullName>
    </alternativeName>
    <alternativeName>
        <fullName evidence="8">ATP:AMP phosphotransferase</fullName>
    </alternativeName>
    <alternativeName>
        <fullName evidence="8">Adenylate monophosphate kinase</fullName>
    </alternativeName>
</protein>
<dbReference type="PANTHER" id="PTHR23359">
    <property type="entry name" value="NUCLEOTIDE KINASE"/>
    <property type="match status" value="1"/>
</dbReference>
<proteinExistence type="inferred from homology"/>
<evidence type="ECO:0000256" key="10">
    <source>
        <dbReference type="RuleBase" id="RU003331"/>
    </source>
</evidence>
<feature type="binding site" evidence="8">
    <location>
        <position position="199"/>
    </location>
    <ligand>
        <name>ATP</name>
        <dbReference type="ChEBI" id="CHEBI:30616"/>
    </ligand>
</feature>
<feature type="region of interest" description="LID" evidence="8">
    <location>
        <begin position="126"/>
        <end position="163"/>
    </location>
</feature>
<dbReference type="GO" id="GO:0004017">
    <property type="term" value="F:AMP kinase activity"/>
    <property type="evidence" value="ECO:0007669"/>
    <property type="project" value="UniProtKB-UniRule"/>
</dbReference>
<dbReference type="GO" id="GO:0008270">
    <property type="term" value="F:zinc ion binding"/>
    <property type="evidence" value="ECO:0007669"/>
    <property type="project" value="UniProtKB-UniRule"/>
</dbReference>
<dbReference type="GO" id="GO:0005524">
    <property type="term" value="F:ATP binding"/>
    <property type="evidence" value="ECO:0007669"/>
    <property type="project" value="UniProtKB-UniRule"/>
</dbReference>
<dbReference type="Gene3D" id="3.40.50.300">
    <property type="entry name" value="P-loop containing nucleotide triphosphate hydrolases"/>
    <property type="match status" value="1"/>
</dbReference>
<dbReference type="FunFam" id="3.40.50.300:FF:000106">
    <property type="entry name" value="Adenylate kinase mitochondrial"/>
    <property type="match status" value="1"/>
</dbReference>
<evidence type="ECO:0000256" key="2">
    <source>
        <dbReference type="ARBA" id="ARBA00022723"/>
    </source>
</evidence>
<dbReference type="EC" id="2.7.4.3" evidence="8 10"/>
<keyword evidence="6 8" id="KW-0862">Zinc</keyword>
<keyword evidence="3 8" id="KW-0545">Nucleotide biosynthesis</keyword>
<feature type="binding site" evidence="8">
    <location>
        <position position="153"/>
    </location>
    <ligand>
        <name>Zn(2+)</name>
        <dbReference type="ChEBI" id="CHEBI:29105"/>
        <note>structural</note>
    </ligand>
</feature>
<name>A0A0E3M8E6_CLOSL</name>
<dbReference type="HAMAP" id="MF_00235">
    <property type="entry name" value="Adenylate_kinase_Adk"/>
    <property type="match status" value="1"/>
</dbReference>
<dbReference type="HOGENOM" id="CLU_032354_1_2_9"/>
<comment type="catalytic activity">
    <reaction evidence="8 10">
        <text>AMP + ATP = 2 ADP</text>
        <dbReference type="Rhea" id="RHEA:12973"/>
        <dbReference type="ChEBI" id="CHEBI:30616"/>
        <dbReference type="ChEBI" id="CHEBI:456215"/>
        <dbReference type="ChEBI" id="CHEBI:456216"/>
        <dbReference type="EC" id="2.7.4.3"/>
    </reaction>
</comment>